<dbReference type="InterPro" id="IPR011009">
    <property type="entry name" value="Kinase-like_dom_sf"/>
</dbReference>
<name>A0AAV1I1Y0_9CHLO</name>
<dbReference type="Gene3D" id="3.30.200.20">
    <property type="entry name" value="Phosphorylase Kinase, domain 1"/>
    <property type="match status" value="1"/>
</dbReference>
<comment type="caution">
    <text evidence="9">The sequence shown here is derived from an EMBL/GenBank/DDBJ whole genome shotgun (WGS) entry which is preliminary data.</text>
</comment>
<sequence length="652" mass="72275">MPRKLLQGLLARFCIGRPKVADDNEEEDIVGRIAARLTRPSGTEERWAPDAGSTVGVAVSAADGAASADGPVPAELETDLATLPVAEPEALQSQLQGPAAMQHLIETCQAQRWKAIYLCNWEAEVEVREAGLQRHETELEVREAALQRDETELEVREAALQRHETELQRYRIALQRWAEAAEEDLRQRGQELCQHGKAVKQVDAVTMLQHSTADEELDPQHQKRHRAVIIIAANATAAAQAHHPLDAAQQSKQAEPAKAPTPQRLQAAEYNPSPEWHPLQPSAWQVPLVNQAGHADAVAGRTGDAARTSRVGRTEVDLLQRLVETAIARALHAERQQAEQQRQLVQYHDAAKREVSGVRRGCAKEVAQVRHRAAEEQGFFFTAPHQICQDTLVLDRVLGQGAFGVAQQVYSPVFGWMVAKVIQGDAESYVPAMYRQEAAMLCGLAHPNIVRGFGLMTDAGRPTQIRGLLMEELDGDLSSLLAPENRHVLTHERLLSFAWQAAMALAYCHARGIAHLDVKPENFLLCGTEDLKLADFGLALRAGPTFAKQALGRGTQGYMAPELTTGLHMASDKADVWSLGMTFLTMVTFHHPYEGLTSEQYDAALRRRDWPEWHECDMPAQWSVLLQLCLQWDPAERASMQQLADFLEQCQD</sequence>
<dbReference type="Proteomes" id="UP001314263">
    <property type="component" value="Unassembled WGS sequence"/>
</dbReference>
<keyword evidence="3" id="KW-0418">Kinase</keyword>
<dbReference type="PANTHER" id="PTHR23257">
    <property type="entry name" value="SERINE-THREONINE PROTEIN KINASE"/>
    <property type="match status" value="1"/>
</dbReference>
<reference evidence="9 10" key="1">
    <citation type="submission" date="2023-10" db="EMBL/GenBank/DDBJ databases">
        <authorList>
            <person name="Maclean D."/>
            <person name="Macfadyen A."/>
        </authorList>
    </citation>
    <scope>NUCLEOTIDE SEQUENCE [LARGE SCALE GENOMIC DNA]</scope>
</reference>
<proteinExistence type="predicted"/>
<keyword evidence="2 5" id="KW-0547">Nucleotide-binding</keyword>
<dbReference type="PROSITE" id="PS50011">
    <property type="entry name" value="PROTEIN_KINASE_DOM"/>
    <property type="match status" value="1"/>
</dbReference>
<keyword evidence="4 5" id="KW-0067">ATP-binding</keyword>
<dbReference type="InterPro" id="IPR050167">
    <property type="entry name" value="Ser_Thr_protein_kinase"/>
</dbReference>
<protein>
    <recommendedName>
        <fullName evidence="8">Protein kinase domain-containing protein</fullName>
    </recommendedName>
</protein>
<evidence type="ECO:0000313" key="9">
    <source>
        <dbReference type="EMBL" id="CAK0773160.1"/>
    </source>
</evidence>
<dbReference type="GO" id="GO:0005524">
    <property type="term" value="F:ATP binding"/>
    <property type="evidence" value="ECO:0007669"/>
    <property type="project" value="UniProtKB-UniRule"/>
</dbReference>
<dbReference type="Pfam" id="PF00069">
    <property type="entry name" value="Pkinase"/>
    <property type="match status" value="1"/>
</dbReference>
<dbReference type="InterPro" id="IPR008271">
    <property type="entry name" value="Ser/Thr_kinase_AS"/>
</dbReference>
<dbReference type="GO" id="GO:0005737">
    <property type="term" value="C:cytoplasm"/>
    <property type="evidence" value="ECO:0007669"/>
    <property type="project" value="TreeGrafter"/>
</dbReference>
<evidence type="ECO:0000256" key="5">
    <source>
        <dbReference type="PROSITE-ProRule" id="PRU10141"/>
    </source>
</evidence>
<evidence type="ECO:0000313" key="10">
    <source>
        <dbReference type="Proteomes" id="UP001314263"/>
    </source>
</evidence>
<dbReference type="EMBL" id="CAUYUE010000005">
    <property type="protein sequence ID" value="CAK0773160.1"/>
    <property type="molecule type" value="Genomic_DNA"/>
</dbReference>
<keyword evidence="1" id="KW-0808">Transferase</keyword>
<evidence type="ECO:0000256" key="1">
    <source>
        <dbReference type="ARBA" id="ARBA00022679"/>
    </source>
</evidence>
<feature type="coiled-coil region" evidence="6">
    <location>
        <begin position="132"/>
        <end position="180"/>
    </location>
</feature>
<dbReference type="SMART" id="SM00220">
    <property type="entry name" value="S_TKc"/>
    <property type="match status" value="1"/>
</dbReference>
<dbReference type="InterPro" id="IPR000719">
    <property type="entry name" value="Prot_kinase_dom"/>
</dbReference>
<keyword evidence="10" id="KW-1185">Reference proteome</keyword>
<feature type="compositionally biased region" description="Low complexity" evidence="7">
    <location>
        <begin position="240"/>
        <end position="250"/>
    </location>
</feature>
<accession>A0AAV1I1Y0</accession>
<dbReference type="AlphaFoldDB" id="A0AAV1I1Y0"/>
<dbReference type="GO" id="GO:0007165">
    <property type="term" value="P:signal transduction"/>
    <property type="evidence" value="ECO:0007669"/>
    <property type="project" value="TreeGrafter"/>
</dbReference>
<keyword evidence="6" id="KW-0175">Coiled coil</keyword>
<evidence type="ECO:0000256" key="4">
    <source>
        <dbReference type="ARBA" id="ARBA00022840"/>
    </source>
</evidence>
<evidence type="ECO:0000256" key="7">
    <source>
        <dbReference type="SAM" id="MobiDB-lite"/>
    </source>
</evidence>
<feature type="region of interest" description="Disordered" evidence="7">
    <location>
        <begin position="240"/>
        <end position="263"/>
    </location>
</feature>
<feature type="binding site" evidence="5">
    <location>
        <position position="420"/>
    </location>
    <ligand>
        <name>ATP</name>
        <dbReference type="ChEBI" id="CHEBI:30616"/>
    </ligand>
</feature>
<dbReference type="PROSITE" id="PS00108">
    <property type="entry name" value="PROTEIN_KINASE_ST"/>
    <property type="match status" value="1"/>
</dbReference>
<feature type="domain" description="Protein kinase" evidence="8">
    <location>
        <begin position="392"/>
        <end position="647"/>
    </location>
</feature>
<dbReference type="SUPFAM" id="SSF56112">
    <property type="entry name" value="Protein kinase-like (PK-like)"/>
    <property type="match status" value="1"/>
</dbReference>
<dbReference type="Gene3D" id="1.10.510.10">
    <property type="entry name" value="Transferase(Phosphotransferase) domain 1"/>
    <property type="match status" value="1"/>
</dbReference>
<evidence type="ECO:0000256" key="3">
    <source>
        <dbReference type="ARBA" id="ARBA00022777"/>
    </source>
</evidence>
<dbReference type="InterPro" id="IPR017441">
    <property type="entry name" value="Protein_kinase_ATP_BS"/>
</dbReference>
<evidence type="ECO:0000256" key="6">
    <source>
        <dbReference type="SAM" id="Coils"/>
    </source>
</evidence>
<evidence type="ECO:0000259" key="8">
    <source>
        <dbReference type="PROSITE" id="PS50011"/>
    </source>
</evidence>
<dbReference type="GO" id="GO:0004672">
    <property type="term" value="F:protein kinase activity"/>
    <property type="evidence" value="ECO:0007669"/>
    <property type="project" value="InterPro"/>
</dbReference>
<organism evidence="9 10">
    <name type="scientific">Coccomyxa viridis</name>
    <dbReference type="NCBI Taxonomy" id="1274662"/>
    <lineage>
        <taxon>Eukaryota</taxon>
        <taxon>Viridiplantae</taxon>
        <taxon>Chlorophyta</taxon>
        <taxon>core chlorophytes</taxon>
        <taxon>Trebouxiophyceae</taxon>
        <taxon>Trebouxiophyceae incertae sedis</taxon>
        <taxon>Coccomyxaceae</taxon>
        <taxon>Coccomyxa</taxon>
    </lineage>
</organism>
<gene>
    <name evidence="9" type="ORF">CVIRNUC_004036</name>
</gene>
<dbReference type="CDD" id="cd14014">
    <property type="entry name" value="STKc_PknB_like"/>
    <property type="match status" value="1"/>
</dbReference>
<evidence type="ECO:0000256" key="2">
    <source>
        <dbReference type="ARBA" id="ARBA00022741"/>
    </source>
</evidence>
<dbReference type="PROSITE" id="PS00107">
    <property type="entry name" value="PROTEIN_KINASE_ATP"/>
    <property type="match status" value="1"/>
</dbReference>